<proteinExistence type="predicted"/>
<evidence type="ECO:0000313" key="6">
    <source>
        <dbReference type="Proteomes" id="UP000274097"/>
    </source>
</evidence>
<dbReference type="AlphaFoldDB" id="A0A3A9JJZ5"/>
<gene>
    <name evidence="4" type="ORF">D6Z83_07175</name>
    <name evidence="5" type="ORF">EBE87_10415</name>
</gene>
<keyword evidence="2" id="KW-0812">Transmembrane</keyword>
<accession>A0A3A9JJZ5</accession>
<comment type="caution">
    <text evidence="4">The sequence shown here is derived from an EMBL/GenBank/DDBJ whole genome shotgun (WGS) entry which is preliminary data.</text>
</comment>
<dbReference type="Proteomes" id="UP000274097">
    <property type="component" value="Unassembled WGS sequence"/>
</dbReference>
<evidence type="ECO:0000259" key="3">
    <source>
        <dbReference type="Pfam" id="PF13778"/>
    </source>
</evidence>
<protein>
    <submittedName>
        <fullName evidence="4">DUF4174 domain-containing protein</fullName>
    </submittedName>
</protein>
<dbReference type="EMBL" id="RFLX01000006">
    <property type="protein sequence ID" value="RMI25028.1"/>
    <property type="molecule type" value="Genomic_DNA"/>
</dbReference>
<evidence type="ECO:0000256" key="2">
    <source>
        <dbReference type="SAM" id="Phobius"/>
    </source>
</evidence>
<keyword evidence="6" id="KW-1185">Reference proteome</keyword>
<dbReference type="EMBL" id="RAQU01000029">
    <property type="protein sequence ID" value="RKK04895.1"/>
    <property type="molecule type" value="Genomic_DNA"/>
</dbReference>
<dbReference type="Proteomes" id="UP000278036">
    <property type="component" value="Unassembled WGS sequence"/>
</dbReference>
<feature type="domain" description="DUF4174" evidence="3">
    <location>
        <begin position="67"/>
        <end position="182"/>
    </location>
</feature>
<sequence length="186" mass="20052">MEVRVGGRAVRRFYTPARAGPSAHPSPPCRVARQREARRSRAMRLLPLFAGLAVNMAFAAAGTAASLGAYAWKDRVIVVFADRAGKALAEQRRRLEAARPALEERDMAVLAVIGADRVEHWMGPDRGGEAAALRQHFKVPAGQAFAIFLVGKDGGTKWSAQEPSDLEPVIGLVDGMPMRRREAAGG</sequence>
<reference evidence="4 7" key="1">
    <citation type="submission" date="2018-09" db="EMBL/GenBank/DDBJ databases">
        <title>Roseomonas sp. nov., isolated from feces of Tibetan antelopes in the Qinghai-Tibet plateau, China.</title>
        <authorList>
            <person name="Tian Z."/>
        </authorList>
    </citation>
    <scope>NUCLEOTIDE SEQUENCE [LARGE SCALE GENOMIC DNA]</scope>
    <source>
        <strain evidence="5 6">Z23</strain>
        <strain evidence="4 7">Z24</strain>
    </source>
</reference>
<organism evidence="4 7">
    <name type="scientific">Teichococcus wenyumeiae</name>
    <dbReference type="NCBI Taxonomy" id="2478470"/>
    <lineage>
        <taxon>Bacteria</taxon>
        <taxon>Pseudomonadati</taxon>
        <taxon>Pseudomonadota</taxon>
        <taxon>Alphaproteobacteria</taxon>
        <taxon>Acetobacterales</taxon>
        <taxon>Roseomonadaceae</taxon>
        <taxon>Roseomonas</taxon>
    </lineage>
</organism>
<evidence type="ECO:0000313" key="7">
    <source>
        <dbReference type="Proteomes" id="UP000278036"/>
    </source>
</evidence>
<keyword evidence="2" id="KW-1133">Transmembrane helix</keyword>
<dbReference type="InParanoid" id="A0A3A9JJZ5"/>
<feature type="transmembrane region" description="Helical" evidence="2">
    <location>
        <begin position="45"/>
        <end position="72"/>
    </location>
</feature>
<keyword evidence="2" id="KW-0472">Membrane</keyword>
<name>A0A3A9JJZ5_9PROT</name>
<dbReference type="InterPro" id="IPR025232">
    <property type="entry name" value="DUF4174"/>
</dbReference>
<dbReference type="Pfam" id="PF13778">
    <property type="entry name" value="DUF4174"/>
    <property type="match status" value="1"/>
</dbReference>
<evidence type="ECO:0000313" key="4">
    <source>
        <dbReference type="EMBL" id="RKK04895.1"/>
    </source>
</evidence>
<evidence type="ECO:0000313" key="5">
    <source>
        <dbReference type="EMBL" id="RMI25028.1"/>
    </source>
</evidence>
<keyword evidence="1" id="KW-0732">Signal</keyword>
<evidence type="ECO:0000256" key="1">
    <source>
        <dbReference type="ARBA" id="ARBA00022729"/>
    </source>
</evidence>